<dbReference type="AlphaFoldDB" id="W9XY34"/>
<name>W9XY34_9EURO</name>
<evidence type="ECO:0008006" key="4">
    <source>
        <dbReference type="Google" id="ProtNLM"/>
    </source>
</evidence>
<feature type="chain" id="PRO_5004934387" description="PA14 domain-containing protein" evidence="1">
    <location>
        <begin position="20"/>
        <end position="373"/>
    </location>
</feature>
<sequence>MYQSSLLFVLCSVLGFCEAQVACDIRLLYSRLLADAALADSFCTDFLEGPHLSTQFLQQFGLECYDAHRAELSMGCSIFAAAKRVLQPVTSTTTATATATVTVTASETVTVKDPAYSEILVTPSTIYDPSPTPYLYVSLAPDQSIAADEPAPTVLSSLTSTTTSTFSSMTGASISTTLHSTLSTTTIPVMQSTISSLAAPIPSPTGRCVPTPLPAAVDHHVFTPLVDLSLEQSWASGAAATTVDDPHDPNSVNCGPHSVVYLPEQASASCVHLTGSWTPLYTDVYYECVARTRAPNFDPTYYPDGVAGFNFTATDDSFSVVNARPLGPRPERDYQESSLTLFVPKEKTYVVDFWACGAGTTLIIGELSCTYYG</sequence>
<evidence type="ECO:0000313" key="2">
    <source>
        <dbReference type="EMBL" id="EXJ85163.1"/>
    </source>
</evidence>
<keyword evidence="1" id="KW-0732">Signal</keyword>
<comment type="caution">
    <text evidence="2">The sequence shown here is derived from an EMBL/GenBank/DDBJ whole genome shotgun (WGS) entry which is preliminary data.</text>
</comment>
<organism evidence="2 3">
    <name type="scientific">Capronia epimyces CBS 606.96</name>
    <dbReference type="NCBI Taxonomy" id="1182542"/>
    <lineage>
        <taxon>Eukaryota</taxon>
        <taxon>Fungi</taxon>
        <taxon>Dikarya</taxon>
        <taxon>Ascomycota</taxon>
        <taxon>Pezizomycotina</taxon>
        <taxon>Eurotiomycetes</taxon>
        <taxon>Chaetothyriomycetidae</taxon>
        <taxon>Chaetothyriales</taxon>
        <taxon>Herpotrichiellaceae</taxon>
        <taxon>Capronia</taxon>
    </lineage>
</organism>
<dbReference type="Proteomes" id="UP000019478">
    <property type="component" value="Unassembled WGS sequence"/>
</dbReference>
<gene>
    <name evidence="2" type="ORF">A1O3_05838</name>
</gene>
<dbReference type="HOGENOM" id="CLU_062469_0_0_1"/>
<dbReference type="RefSeq" id="XP_007734148.1">
    <property type="nucleotide sequence ID" value="XM_007735958.1"/>
</dbReference>
<proteinExistence type="predicted"/>
<protein>
    <recommendedName>
        <fullName evidence="4">PA14 domain-containing protein</fullName>
    </recommendedName>
</protein>
<evidence type="ECO:0000313" key="3">
    <source>
        <dbReference type="Proteomes" id="UP000019478"/>
    </source>
</evidence>
<keyword evidence="3" id="KW-1185">Reference proteome</keyword>
<feature type="signal peptide" evidence="1">
    <location>
        <begin position="1"/>
        <end position="19"/>
    </location>
</feature>
<dbReference type="EMBL" id="AMGY01000004">
    <property type="protein sequence ID" value="EXJ85163.1"/>
    <property type="molecule type" value="Genomic_DNA"/>
</dbReference>
<reference evidence="2 3" key="1">
    <citation type="submission" date="2013-03" db="EMBL/GenBank/DDBJ databases">
        <title>The Genome Sequence of Capronia epimyces CBS 606.96.</title>
        <authorList>
            <consortium name="The Broad Institute Genomics Platform"/>
            <person name="Cuomo C."/>
            <person name="de Hoog S."/>
            <person name="Gorbushina A."/>
            <person name="Walker B."/>
            <person name="Young S.K."/>
            <person name="Zeng Q."/>
            <person name="Gargeya S."/>
            <person name="Fitzgerald M."/>
            <person name="Haas B."/>
            <person name="Abouelleil A."/>
            <person name="Allen A.W."/>
            <person name="Alvarado L."/>
            <person name="Arachchi H.M."/>
            <person name="Berlin A.M."/>
            <person name="Chapman S.B."/>
            <person name="Gainer-Dewar J."/>
            <person name="Goldberg J."/>
            <person name="Griggs A."/>
            <person name="Gujja S."/>
            <person name="Hansen M."/>
            <person name="Howarth C."/>
            <person name="Imamovic A."/>
            <person name="Ireland A."/>
            <person name="Larimer J."/>
            <person name="McCowan C."/>
            <person name="Murphy C."/>
            <person name="Pearson M."/>
            <person name="Poon T.W."/>
            <person name="Priest M."/>
            <person name="Roberts A."/>
            <person name="Saif S."/>
            <person name="Shea T."/>
            <person name="Sisk P."/>
            <person name="Sykes S."/>
            <person name="Wortman J."/>
            <person name="Nusbaum C."/>
            <person name="Birren B."/>
        </authorList>
    </citation>
    <scope>NUCLEOTIDE SEQUENCE [LARGE SCALE GENOMIC DNA]</scope>
    <source>
        <strain evidence="2 3">CBS 606.96</strain>
    </source>
</reference>
<dbReference type="OrthoDB" id="4119729at2759"/>
<accession>W9XY34</accession>
<dbReference type="GeneID" id="19169948"/>
<evidence type="ECO:0000256" key="1">
    <source>
        <dbReference type="SAM" id="SignalP"/>
    </source>
</evidence>